<evidence type="ECO:0000256" key="1">
    <source>
        <dbReference type="SAM" id="MobiDB-lite"/>
    </source>
</evidence>
<keyword evidence="3" id="KW-1185">Reference proteome</keyword>
<dbReference type="EMBL" id="JARJBC010000001">
    <property type="protein sequence ID" value="MDF3288110.1"/>
    <property type="molecule type" value="Genomic_DNA"/>
</dbReference>
<evidence type="ECO:0000313" key="2">
    <source>
        <dbReference type="EMBL" id="MDF3288110.1"/>
    </source>
</evidence>
<dbReference type="Proteomes" id="UP001216579">
    <property type="component" value="Unassembled WGS sequence"/>
</dbReference>
<evidence type="ECO:0000313" key="3">
    <source>
        <dbReference type="Proteomes" id="UP001216579"/>
    </source>
</evidence>
<organism evidence="2 3">
    <name type="scientific">Streptomyces silvisoli</name>
    <dbReference type="NCBI Taxonomy" id="3034235"/>
    <lineage>
        <taxon>Bacteria</taxon>
        <taxon>Bacillati</taxon>
        <taxon>Actinomycetota</taxon>
        <taxon>Actinomycetes</taxon>
        <taxon>Kitasatosporales</taxon>
        <taxon>Streptomycetaceae</taxon>
        <taxon>Streptomyces</taxon>
    </lineage>
</organism>
<sequence length="68" mass="6717">MNEPPGSTGAAARGREGDNGKGVPRQAQAGTRIGSLTAGAGTGRVAVPVTRSADLTEPSFGAKLLRLG</sequence>
<feature type="region of interest" description="Disordered" evidence="1">
    <location>
        <begin position="1"/>
        <end position="43"/>
    </location>
</feature>
<reference evidence="2 3" key="1">
    <citation type="submission" date="2023-03" db="EMBL/GenBank/DDBJ databases">
        <title>Draft genome sequence of Streptomyces sp. RB6PN23 isolated from peat swamp forest in Thailand.</title>
        <authorList>
            <person name="Klaysubun C."/>
            <person name="Duangmal K."/>
        </authorList>
    </citation>
    <scope>NUCLEOTIDE SEQUENCE [LARGE SCALE GENOMIC DNA]</scope>
    <source>
        <strain evidence="2 3">RB6PN23</strain>
    </source>
</reference>
<name>A0ABT5ZE48_9ACTN</name>
<gene>
    <name evidence="2" type="ORF">P3G67_02450</name>
</gene>
<proteinExistence type="predicted"/>
<protein>
    <submittedName>
        <fullName evidence="2">Uncharacterized protein</fullName>
    </submittedName>
</protein>
<comment type="caution">
    <text evidence="2">The sequence shown here is derived from an EMBL/GenBank/DDBJ whole genome shotgun (WGS) entry which is preliminary data.</text>
</comment>
<dbReference type="RefSeq" id="WP_276091960.1">
    <property type="nucleotide sequence ID" value="NZ_JARJBC010000001.1"/>
</dbReference>
<accession>A0ABT5ZE48</accession>